<dbReference type="EMBL" id="BMTF01000005">
    <property type="protein sequence ID" value="GGV80237.1"/>
    <property type="molecule type" value="Genomic_DNA"/>
</dbReference>
<sequence length="47" mass="5340">MSRQRHLEDTVGRLGEESYGQQTTEVPKAQKNAQITHDGHAIKSHIR</sequence>
<feature type="region of interest" description="Disordered" evidence="1">
    <location>
        <begin position="1"/>
        <end position="47"/>
    </location>
</feature>
<name>A0ABQ2VUQ2_9ACTN</name>
<evidence type="ECO:0000313" key="3">
    <source>
        <dbReference type="Proteomes" id="UP000660675"/>
    </source>
</evidence>
<feature type="compositionally biased region" description="Polar residues" evidence="1">
    <location>
        <begin position="19"/>
        <end position="35"/>
    </location>
</feature>
<keyword evidence="3" id="KW-1185">Reference proteome</keyword>
<evidence type="ECO:0000256" key="1">
    <source>
        <dbReference type="SAM" id="MobiDB-lite"/>
    </source>
</evidence>
<organism evidence="2 3">
    <name type="scientific">Streptomyces gelaticus</name>
    <dbReference type="NCBI Taxonomy" id="285446"/>
    <lineage>
        <taxon>Bacteria</taxon>
        <taxon>Bacillati</taxon>
        <taxon>Actinomycetota</taxon>
        <taxon>Actinomycetes</taxon>
        <taxon>Kitasatosporales</taxon>
        <taxon>Streptomycetaceae</taxon>
        <taxon>Streptomyces</taxon>
    </lineage>
</organism>
<evidence type="ECO:0000313" key="2">
    <source>
        <dbReference type="EMBL" id="GGV80237.1"/>
    </source>
</evidence>
<reference evidence="3" key="1">
    <citation type="journal article" date="2019" name="Int. J. Syst. Evol. Microbiol.">
        <title>The Global Catalogue of Microorganisms (GCM) 10K type strain sequencing project: providing services to taxonomists for standard genome sequencing and annotation.</title>
        <authorList>
            <consortium name="The Broad Institute Genomics Platform"/>
            <consortium name="The Broad Institute Genome Sequencing Center for Infectious Disease"/>
            <person name="Wu L."/>
            <person name="Ma J."/>
        </authorList>
    </citation>
    <scope>NUCLEOTIDE SEQUENCE [LARGE SCALE GENOMIC DNA]</scope>
    <source>
        <strain evidence="3">JCM 4376</strain>
    </source>
</reference>
<proteinExistence type="predicted"/>
<accession>A0ABQ2VUQ2</accession>
<protein>
    <submittedName>
        <fullName evidence="2">Uncharacterized protein</fullName>
    </submittedName>
</protein>
<comment type="caution">
    <text evidence="2">The sequence shown here is derived from an EMBL/GenBank/DDBJ whole genome shotgun (WGS) entry which is preliminary data.</text>
</comment>
<dbReference type="Proteomes" id="UP000660675">
    <property type="component" value="Unassembled WGS sequence"/>
</dbReference>
<gene>
    <name evidence="2" type="ORF">GCM10015535_17960</name>
</gene>
<feature type="compositionally biased region" description="Basic and acidic residues" evidence="1">
    <location>
        <begin position="1"/>
        <end position="16"/>
    </location>
</feature>